<evidence type="ECO:0000256" key="10">
    <source>
        <dbReference type="ARBA" id="ARBA00022630"/>
    </source>
</evidence>
<dbReference type="PANTHER" id="PTHR21071:SF4">
    <property type="entry name" value="UDP-N-ACETYLENOLPYRUVOYLGLUCOSAMINE REDUCTASE"/>
    <property type="match status" value="1"/>
</dbReference>
<dbReference type="EC" id="1.3.1.98" evidence="6 20"/>
<dbReference type="Gene3D" id="3.90.78.10">
    <property type="entry name" value="UDP-N-acetylenolpyruvoylglucosamine reductase, C-terminal domain"/>
    <property type="match status" value="1"/>
</dbReference>
<evidence type="ECO:0000256" key="14">
    <source>
        <dbReference type="ARBA" id="ARBA00022984"/>
    </source>
</evidence>
<evidence type="ECO:0000256" key="5">
    <source>
        <dbReference type="ARBA" id="ARBA00010485"/>
    </source>
</evidence>
<evidence type="ECO:0000256" key="1">
    <source>
        <dbReference type="ARBA" id="ARBA00001974"/>
    </source>
</evidence>
<evidence type="ECO:0000256" key="11">
    <source>
        <dbReference type="ARBA" id="ARBA00022827"/>
    </source>
</evidence>
<evidence type="ECO:0000256" key="9">
    <source>
        <dbReference type="ARBA" id="ARBA00022618"/>
    </source>
</evidence>
<dbReference type="InterPro" id="IPR006094">
    <property type="entry name" value="Oxid_FAD_bind_N"/>
</dbReference>
<keyword evidence="13 20" id="KW-0133">Cell shape</keyword>
<evidence type="ECO:0000256" key="17">
    <source>
        <dbReference type="ARBA" id="ARBA00023316"/>
    </source>
</evidence>
<feature type="active site" evidence="20">
    <location>
        <position position="295"/>
    </location>
</feature>
<evidence type="ECO:0000256" key="7">
    <source>
        <dbReference type="ARBA" id="ARBA00015188"/>
    </source>
</evidence>
<dbReference type="EMBL" id="FXAM01000001">
    <property type="protein sequence ID" value="SMF93792.1"/>
    <property type="molecule type" value="Genomic_DNA"/>
</dbReference>
<evidence type="ECO:0000256" key="8">
    <source>
        <dbReference type="ARBA" id="ARBA00022490"/>
    </source>
</evidence>
<dbReference type="GO" id="GO:0008360">
    <property type="term" value="P:regulation of cell shape"/>
    <property type="evidence" value="ECO:0007669"/>
    <property type="project" value="UniProtKB-KW"/>
</dbReference>
<dbReference type="NCBIfam" id="TIGR00179">
    <property type="entry name" value="murB"/>
    <property type="match status" value="1"/>
</dbReference>
<comment type="catalytic activity">
    <reaction evidence="19 20">
        <text>UDP-N-acetyl-alpha-D-muramate + NADP(+) = UDP-N-acetyl-3-O-(1-carboxyvinyl)-alpha-D-glucosamine + NADPH + H(+)</text>
        <dbReference type="Rhea" id="RHEA:12248"/>
        <dbReference type="ChEBI" id="CHEBI:15378"/>
        <dbReference type="ChEBI" id="CHEBI:57783"/>
        <dbReference type="ChEBI" id="CHEBI:58349"/>
        <dbReference type="ChEBI" id="CHEBI:68483"/>
        <dbReference type="ChEBI" id="CHEBI:70757"/>
        <dbReference type="EC" id="1.3.1.98"/>
    </reaction>
</comment>
<keyword evidence="10 20" id="KW-0285">Flavoprotein</keyword>
<reference evidence="22 23" key="1">
    <citation type="submission" date="2016-12" db="EMBL/GenBank/DDBJ databases">
        <authorList>
            <person name="Song W.-J."/>
            <person name="Kurnit D.M."/>
        </authorList>
    </citation>
    <scope>NUCLEOTIDE SEQUENCE [LARGE SCALE GENOMIC DNA]</scope>
    <source>
        <strain evidence="22 23">175</strain>
    </source>
</reference>
<dbReference type="Pfam" id="PF02873">
    <property type="entry name" value="MurB_C"/>
    <property type="match status" value="1"/>
</dbReference>
<dbReference type="Pfam" id="PF01565">
    <property type="entry name" value="FAD_binding_4"/>
    <property type="match status" value="1"/>
</dbReference>
<dbReference type="InterPro" id="IPR036318">
    <property type="entry name" value="FAD-bd_PCMH-like_sf"/>
</dbReference>
<dbReference type="InterPro" id="IPR036635">
    <property type="entry name" value="MurB_C_sf"/>
</dbReference>
<dbReference type="GO" id="GO:0071555">
    <property type="term" value="P:cell wall organization"/>
    <property type="evidence" value="ECO:0007669"/>
    <property type="project" value="UniProtKB-KW"/>
</dbReference>
<evidence type="ECO:0000256" key="12">
    <source>
        <dbReference type="ARBA" id="ARBA00022857"/>
    </source>
</evidence>
<evidence type="ECO:0000256" key="13">
    <source>
        <dbReference type="ARBA" id="ARBA00022960"/>
    </source>
</evidence>
<evidence type="ECO:0000256" key="19">
    <source>
        <dbReference type="ARBA" id="ARBA00048914"/>
    </source>
</evidence>
<dbReference type="SUPFAM" id="SSF56194">
    <property type="entry name" value="Uridine diphospho-N-Acetylenolpyruvylglucosamine reductase, MurB, C-terminal domain"/>
    <property type="match status" value="1"/>
</dbReference>
<evidence type="ECO:0000256" key="4">
    <source>
        <dbReference type="ARBA" id="ARBA00004752"/>
    </source>
</evidence>
<evidence type="ECO:0000256" key="2">
    <source>
        <dbReference type="ARBA" id="ARBA00003921"/>
    </source>
</evidence>
<dbReference type="InterPro" id="IPR016166">
    <property type="entry name" value="FAD-bd_PCMH"/>
</dbReference>
<keyword evidence="12 20" id="KW-0521">NADP</keyword>
<dbReference type="HAMAP" id="MF_00037">
    <property type="entry name" value="MurB"/>
    <property type="match status" value="1"/>
</dbReference>
<dbReference type="InterPro" id="IPR003170">
    <property type="entry name" value="MurB"/>
</dbReference>
<dbReference type="Gene3D" id="3.30.43.10">
    <property type="entry name" value="Uridine Diphospho-n-acetylenolpyruvylglucosamine Reductase, domain 2"/>
    <property type="match status" value="1"/>
</dbReference>
<keyword evidence="17 20" id="KW-0961">Cell wall biogenesis/degradation</keyword>
<sequence>MSAAREAIRQPSALRGELRLHEPMAEHTSWRVGGPAERFYLPADLDDLVMFLGQLPPDEPLFWVGLGSNLLVRDGGIRGTVICTRNRLKNLRALAEDRIYVEAGVPCGHVAKFCAERQLDGAEFLAGIPGTLGGALAMNAGAFGGETWPWVERVVTLDRHGTLRRRTPTDYTVGYRSVRGPAGEWFVAAELKLVRNEDSAGRDKIKALLARRNETQPTNLPSCGSVFRNPEGDFAARLIEAVGLKGFRIGGACVSEKHANFIINTGAATAADIEALVLHVRDTVRQQQGRELIPEVKIVGVAPASGAIE</sequence>
<dbReference type="InterPro" id="IPR011601">
    <property type="entry name" value="MurB_C"/>
</dbReference>
<dbReference type="SUPFAM" id="SSF56176">
    <property type="entry name" value="FAD-binding/transporter-associated domain-like"/>
    <property type="match status" value="1"/>
</dbReference>
<evidence type="ECO:0000256" key="16">
    <source>
        <dbReference type="ARBA" id="ARBA00023306"/>
    </source>
</evidence>
<dbReference type="STRING" id="1760988.SAMN02949497_1084"/>
<evidence type="ECO:0000313" key="22">
    <source>
        <dbReference type="EMBL" id="SMF93792.1"/>
    </source>
</evidence>
<name>A0A1Y6CZQ7_9GAMM</name>
<feature type="active site" description="Proton donor" evidence="20">
    <location>
        <position position="225"/>
    </location>
</feature>
<keyword evidence="16 20" id="KW-0131">Cell cycle</keyword>
<comment type="subcellular location">
    <subcellularLocation>
        <location evidence="3 20">Cytoplasm</location>
    </subcellularLocation>
</comment>
<accession>A0A1Y6CZQ7</accession>
<dbReference type="AlphaFoldDB" id="A0A1Y6CZQ7"/>
<dbReference type="GO" id="GO:0071949">
    <property type="term" value="F:FAD binding"/>
    <property type="evidence" value="ECO:0007669"/>
    <property type="project" value="InterPro"/>
</dbReference>
<dbReference type="GO" id="GO:0009252">
    <property type="term" value="P:peptidoglycan biosynthetic process"/>
    <property type="evidence" value="ECO:0007669"/>
    <property type="project" value="UniProtKB-UniRule"/>
</dbReference>
<evidence type="ECO:0000256" key="18">
    <source>
        <dbReference type="ARBA" id="ARBA00031026"/>
    </source>
</evidence>
<keyword evidence="11 20" id="KW-0274">FAD</keyword>
<keyword evidence="23" id="KW-1185">Reference proteome</keyword>
<gene>
    <name evidence="20" type="primary">murB</name>
    <name evidence="22" type="ORF">SAMN02949497_1084</name>
</gene>
<dbReference type="PROSITE" id="PS51387">
    <property type="entry name" value="FAD_PCMH"/>
    <property type="match status" value="1"/>
</dbReference>
<comment type="cofactor">
    <cofactor evidence="1 20">
        <name>FAD</name>
        <dbReference type="ChEBI" id="CHEBI:57692"/>
    </cofactor>
</comment>
<proteinExistence type="inferred from homology"/>
<evidence type="ECO:0000256" key="3">
    <source>
        <dbReference type="ARBA" id="ARBA00004496"/>
    </source>
</evidence>
<dbReference type="InterPro" id="IPR016167">
    <property type="entry name" value="FAD-bd_PCMH_sub1"/>
</dbReference>
<dbReference type="NCBIfam" id="NF010480">
    <property type="entry name" value="PRK13905.1"/>
    <property type="match status" value="1"/>
</dbReference>
<organism evidence="22 23">
    <name type="scientific">Methylomagnum ishizawai</name>
    <dbReference type="NCBI Taxonomy" id="1760988"/>
    <lineage>
        <taxon>Bacteria</taxon>
        <taxon>Pseudomonadati</taxon>
        <taxon>Pseudomonadota</taxon>
        <taxon>Gammaproteobacteria</taxon>
        <taxon>Methylococcales</taxon>
        <taxon>Methylococcaceae</taxon>
        <taxon>Methylomagnum</taxon>
    </lineage>
</organism>
<comment type="similarity">
    <text evidence="5 20">Belongs to the MurB family.</text>
</comment>
<dbReference type="InterPro" id="IPR016169">
    <property type="entry name" value="FAD-bd_PCMH_sub2"/>
</dbReference>
<dbReference type="GO" id="GO:0008762">
    <property type="term" value="F:UDP-N-acetylmuramate dehydrogenase activity"/>
    <property type="evidence" value="ECO:0007669"/>
    <property type="project" value="UniProtKB-UniRule"/>
</dbReference>
<evidence type="ECO:0000256" key="6">
    <source>
        <dbReference type="ARBA" id="ARBA00012518"/>
    </source>
</evidence>
<evidence type="ECO:0000256" key="15">
    <source>
        <dbReference type="ARBA" id="ARBA00023002"/>
    </source>
</evidence>
<dbReference type="OrthoDB" id="9804753at2"/>
<dbReference type="UniPathway" id="UPA00219"/>
<dbReference type="GO" id="GO:0051301">
    <property type="term" value="P:cell division"/>
    <property type="evidence" value="ECO:0007669"/>
    <property type="project" value="UniProtKB-KW"/>
</dbReference>
<dbReference type="Proteomes" id="UP000192923">
    <property type="component" value="Unassembled WGS sequence"/>
</dbReference>
<evidence type="ECO:0000313" key="23">
    <source>
        <dbReference type="Proteomes" id="UP000192923"/>
    </source>
</evidence>
<dbReference type="RefSeq" id="WP_085210642.1">
    <property type="nucleotide sequence ID" value="NZ_FXAM01000001.1"/>
</dbReference>
<keyword evidence="14 20" id="KW-0573">Peptidoglycan synthesis</keyword>
<keyword evidence="9 20" id="KW-0132">Cell division</keyword>
<evidence type="ECO:0000259" key="21">
    <source>
        <dbReference type="PROSITE" id="PS51387"/>
    </source>
</evidence>
<keyword evidence="15 20" id="KW-0560">Oxidoreductase</keyword>
<feature type="domain" description="FAD-binding PCMH-type" evidence="21">
    <location>
        <begin position="31"/>
        <end position="196"/>
    </location>
</feature>
<comment type="function">
    <text evidence="2 20">Cell wall formation.</text>
</comment>
<feature type="active site" evidence="20">
    <location>
        <position position="176"/>
    </location>
</feature>
<keyword evidence="8 20" id="KW-0963">Cytoplasm</keyword>
<comment type="pathway">
    <text evidence="4 20">Cell wall biogenesis; peptidoglycan biosynthesis.</text>
</comment>
<dbReference type="GO" id="GO:0005829">
    <property type="term" value="C:cytosol"/>
    <property type="evidence" value="ECO:0007669"/>
    <property type="project" value="TreeGrafter"/>
</dbReference>
<protein>
    <recommendedName>
        <fullName evidence="7 20">UDP-N-acetylenolpyruvoylglucosamine reductase</fullName>
        <ecNumber evidence="6 20">1.3.1.98</ecNumber>
    </recommendedName>
    <alternativeName>
        <fullName evidence="18 20">UDP-N-acetylmuramate dehydrogenase</fullName>
    </alternativeName>
</protein>
<dbReference type="PANTHER" id="PTHR21071">
    <property type="entry name" value="UDP-N-ACETYLENOLPYRUVOYLGLUCOSAMINE REDUCTASE"/>
    <property type="match status" value="1"/>
</dbReference>
<dbReference type="Gene3D" id="3.30.465.10">
    <property type="match status" value="1"/>
</dbReference>
<evidence type="ECO:0000256" key="20">
    <source>
        <dbReference type="HAMAP-Rule" id="MF_00037"/>
    </source>
</evidence>